<sequence>MYIELTLILSSYFNEEFGDFLVIKAISTSNSRKLTSGCKLYRYVMLLTVAVVDAESTMV</sequence>
<evidence type="ECO:0000313" key="1">
    <source>
        <dbReference type="EMBL" id="CAG8631592.1"/>
    </source>
</evidence>
<dbReference type="Proteomes" id="UP000789375">
    <property type="component" value="Unassembled WGS sequence"/>
</dbReference>
<organism evidence="1 2">
    <name type="scientific">Funneliformis mosseae</name>
    <name type="common">Endomycorrhizal fungus</name>
    <name type="synonym">Glomus mosseae</name>
    <dbReference type="NCBI Taxonomy" id="27381"/>
    <lineage>
        <taxon>Eukaryota</taxon>
        <taxon>Fungi</taxon>
        <taxon>Fungi incertae sedis</taxon>
        <taxon>Mucoromycota</taxon>
        <taxon>Glomeromycotina</taxon>
        <taxon>Glomeromycetes</taxon>
        <taxon>Glomerales</taxon>
        <taxon>Glomeraceae</taxon>
        <taxon>Funneliformis</taxon>
    </lineage>
</organism>
<accession>A0A9N9D9A1</accession>
<comment type="caution">
    <text evidence="1">The sequence shown here is derived from an EMBL/GenBank/DDBJ whole genome shotgun (WGS) entry which is preliminary data.</text>
</comment>
<name>A0A9N9D9A1_FUNMO</name>
<dbReference type="EMBL" id="CAJVPP010003530">
    <property type="protein sequence ID" value="CAG8631592.1"/>
    <property type="molecule type" value="Genomic_DNA"/>
</dbReference>
<dbReference type="AlphaFoldDB" id="A0A9N9D9A1"/>
<evidence type="ECO:0000313" key="2">
    <source>
        <dbReference type="Proteomes" id="UP000789375"/>
    </source>
</evidence>
<keyword evidence="2" id="KW-1185">Reference proteome</keyword>
<gene>
    <name evidence="1" type="ORF">FMOSSE_LOCUS10515</name>
</gene>
<protein>
    <submittedName>
        <fullName evidence="1">12259_t:CDS:1</fullName>
    </submittedName>
</protein>
<proteinExistence type="predicted"/>
<reference evidence="1" key="1">
    <citation type="submission" date="2021-06" db="EMBL/GenBank/DDBJ databases">
        <authorList>
            <person name="Kallberg Y."/>
            <person name="Tangrot J."/>
            <person name="Rosling A."/>
        </authorList>
    </citation>
    <scope>NUCLEOTIDE SEQUENCE</scope>
    <source>
        <strain evidence="1">87-6 pot B 2015</strain>
    </source>
</reference>